<dbReference type="EC" id="2.1.1.163" evidence="2"/>
<dbReference type="GO" id="GO:0008425">
    <property type="term" value="F:2-methoxy-6-polyprenyl-1,4-benzoquinol methyltransferase activity"/>
    <property type="evidence" value="ECO:0007669"/>
    <property type="project" value="UniProtKB-EC"/>
</dbReference>
<feature type="domain" description="Methyltransferase" evidence="1">
    <location>
        <begin position="48"/>
        <end position="156"/>
    </location>
</feature>
<accession>A0A7W5ALN8</accession>
<dbReference type="InterPro" id="IPR025714">
    <property type="entry name" value="Methyltranfer_dom"/>
</dbReference>
<reference evidence="2 3" key="1">
    <citation type="submission" date="2020-08" db="EMBL/GenBank/DDBJ databases">
        <title>Genomic Encyclopedia of Type Strains, Phase III (KMG-III): the genomes of soil and plant-associated and newly described type strains.</title>
        <authorList>
            <person name="Whitman W."/>
        </authorList>
    </citation>
    <scope>NUCLEOTIDE SEQUENCE [LARGE SCALE GENOMIC DNA]</scope>
    <source>
        <strain evidence="2 3">CECT 3287</strain>
    </source>
</reference>
<dbReference type="RefSeq" id="WP_183223935.1">
    <property type="nucleotide sequence ID" value="NZ_BMPW01000014.1"/>
</dbReference>
<dbReference type="EC" id="2.1.1.201" evidence="2"/>
<comment type="caution">
    <text evidence="2">The sequence shown here is derived from an EMBL/GenBank/DDBJ whole genome shotgun (WGS) entry which is preliminary data.</text>
</comment>
<evidence type="ECO:0000313" key="2">
    <source>
        <dbReference type="EMBL" id="MBB3098164.1"/>
    </source>
</evidence>
<organism evidence="2 3">
    <name type="scientific">Actinoplanes campanulatus</name>
    <dbReference type="NCBI Taxonomy" id="113559"/>
    <lineage>
        <taxon>Bacteria</taxon>
        <taxon>Bacillati</taxon>
        <taxon>Actinomycetota</taxon>
        <taxon>Actinomycetes</taxon>
        <taxon>Micromonosporales</taxon>
        <taxon>Micromonosporaceae</taxon>
        <taxon>Actinoplanes</taxon>
    </lineage>
</organism>
<keyword evidence="2" id="KW-0808">Transferase</keyword>
<dbReference type="GO" id="GO:0043770">
    <property type="term" value="F:demethylmenaquinone methyltransferase activity"/>
    <property type="evidence" value="ECO:0007669"/>
    <property type="project" value="UniProtKB-EC"/>
</dbReference>
<dbReference type="AlphaFoldDB" id="A0A7W5ALN8"/>
<proteinExistence type="predicted"/>
<protein>
    <submittedName>
        <fullName evidence="2">Demethylmenaquinone methyltransferase/2-methoxy-6-polyprenyl-1,4-benzoquinol methylase</fullName>
        <ecNumber evidence="2">2.1.1.163</ecNumber>
        <ecNumber evidence="2">2.1.1.201</ecNumber>
    </submittedName>
</protein>
<dbReference type="Gene3D" id="3.40.50.150">
    <property type="entry name" value="Vaccinia Virus protein VP39"/>
    <property type="match status" value="1"/>
</dbReference>
<gene>
    <name evidence="2" type="ORF">FHR83_005849</name>
</gene>
<dbReference type="PANTHER" id="PTHR43861">
    <property type="entry name" value="TRANS-ACONITATE 2-METHYLTRANSFERASE-RELATED"/>
    <property type="match status" value="1"/>
</dbReference>
<dbReference type="EMBL" id="JACHXF010000013">
    <property type="protein sequence ID" value="MBB3098164.1"/>
    <property type="molecule type" value="Genomic_DNA"/>
</dbReference>
<keyword evidence="2" id="KW-0489">Methyltransferase</keyword>
<evidence type="ECO:0000313" key="3">
    <source>
        <dbReference type="Proteomes" id="UP000590749"/>
    </source>
</evidence>
<dbReference type="PANTHER" id="PTHR43861:SF1">
    <property type="entry name" value="TRANS-ACONITATE 2-METHYLTRANSFERASE"/>
    <property type="match status" value="1"/>
</dbReference>
<dbReference type="Pfam" id="PF13847">
    <property type="entry name" value="Methyltransf_31"/>
    <property type="match status" value="1"/>
</dbReference>
<name>A0A7W5ALN8_9ACTN</name>
<dbReference type="CDD" id="cd02440">
    <property type="entry name" value="AdoMet_MTases"/>
    <property type="match status" value="1"/>
</dbReference>
<dbReference type="Proteomes" id="UP000590749">
    <property type="component" value="Unassembled WGS sequence"/>
</dbReference>
<dbReference type="GO" id="GO:0032259">
    <property type="term" value="P:methylation"/>
    <property type="evidence" value="ECO:0007669"/>
    <property type="project" value="UniProtKB-KW"/>
</dbReference>
<evidence type="ECO:0000259" key="1">
    <source>
        <dbReference type="Pfam" id="PF13847"/>
    </source>
</evidence>
<sequence>MTVDENRRMVDVYRNLAGKYDIVSNRLYVVGQRTMAYKHLAVQQLDLKPGDTVVDAGCGTGHNLPLLSKAVGPTGRVIGVDLTDAMLARADDRVRQHGLTNVTLQEADLTRFVFPKDTAGIIACFSLTLIREFGTVIQHGFDALAPGGRFVALDYKLPRWWPNFAVPAIGPMVAPFGGTLEMVRRKPFEEVARHAETMRMLERYFGWVYVAVGVAGDRSTV</sequence>
<dbReference type="SUPFAM" id="SSF53335">
    <property type="entry name" value="S-adenosyl-L-methionine-dependent methyltransferases"/>
    <property type="match status" value="1"/>
</dbReference>
<keyword evidence="3" id="KW-1185">Reference proteome</keyword>
<dbReference type="InterPro" id="IPR029063">
    <property type="entry name" value="SAM-dependent_MTases_sf"/>
</dbReference>